<protein>
    <submittedName>
        <fullName evidence="1">Uncharacterized protein</fullName>
    </submittedName>
</protein>
<dbReference type="Proteomes" id="UP000076830">
    <property type="component" value="Chromosome"/>
</dbReference>
<name>A0A167GFE7_9GAMM</name>
<evidence type="ECO:0000313" key="2">
    <source>
        <dbReference type="Proteomes" id="UP000076830"/>
    </source>
</evidence>
<dbReference type="EMBL" id="CP015249">
    <property type="protein sequence ID" value="ANB16497.1"/>
    <property type="molecule type" value="Genomic_DNA"/>
</dbReference>
<accession>A0A167GFE7</accession>
<dbReference type="STRING" id="1300342.I596_460"/>
<reference evidence="1 2" key="1">
    <citation type="submission" date="2016-04" db="EMBL/GenBank/DDBJ databases">
        <title>Complete genome sequence of Dokdonella koreensis DS-123T.</title>
        <authorList>
            <person name="Kim J.F."/>
            <person name="Lee H."/>
            <person name="Kwak M.-J."/>
        </authorList>
    </citation>
    <scope>NUCLEOTIDE SEQUENCE [LARGE SCALE GENOMIC DNA]</scope>
    <source>
        <strain evidence="1 2">DS-123</strain>
    </source>
</reference>
<sequence>MSCRAVLARRNRAVSGPCGSDCRGRAAVRQGPLSLFSGNTPAPDCQARGFDRTVKM</sequence>
<proteinExistence type="predicted"/>
<dbReference type="KEGG" id="dko:I596_460"/>
<organism evidence="1 2">
    <name type="scientific">Dokdonella koreensis DS-123</name>
    <dbReference type="NCBI Taxonomy" id="1300342"/>
    <lineage>
        <taxon>Bacteria</taxon>
        <taxon>Pseudomonadati</taxon>
        <taxon>Pseudomonadota</taxon>
        <taxon>Gammaproteobacteria</taxon>
        <taxon>Lysobacterales</taxon>
        <taxon>Rhodanobacteraceae</taxon>
        <taxon>Dokdonella</taxon>
    </lineage>
</organism>
<dbReference type="AlphaFoldDB" id="A0A167GFE7"/>
<evidence type="ECO:0000313" key="1">
    <source>
        <dbReference type="EMBL" id="ANB16497.1"/>
    </source>
</evidence>
<gene>
    <name evidence="1" type="ORF">I596_460</name>
</gene>
<keyword evidence="2" id="KW-1185">Reference proteome</keyword>